<dbReference type="InterPro" id="IPR050465">
    <property type="entry name" value="UPF0194_transport"/>
</dbReference>
<dbReference type="Gene3D" id="2.40.50.100">
    <property type="match status" value="1"/>
</dbReference>
<name>A0ABV6LWT4_9ACTN</name>
<comment type="similarity">
    <text evidence="2">Belongs to the membrane fusion protein (MFP) (TC 8.A.1) family.</text>
</comment>
<evidence type="ECO:0000256" key="2">
    <source>
        <dbReference type="ARBA" id="ARBA00009477"/>
    </source>
</evidence>
<keyword evidence="9" id="KW-1185">Reference proteome</keyword>
<proteinExistence type="inferred from homology"/>
<organism evidence="8 9">
    <name type="scientific">Phytohabitans kaempferiae</name>
    <dbReference type="NCBI Taxonomy" id="1620943"/>
    <lineage>
        <taxon>Bacteria</taxon>
        <taxon>Bacillati</taxon>
        <taxon>Actinomycetota</taxon>
        <taxon>Actinomycetes</taxon>
        <taxon>Micromonosporales</taxon>
        <taxon>Micromonosporaceae</taxon>
    </lineage>
</organism>
<accession>A0ABV6LWT4</accession>
<dbReference type="InterPro" id="IPR058627">
    <property type="entry name" value="MdtA-like_C"/>
</dbReference>
<dbReference type="Pfam" id="PF25973">
    <property type="entry name" value="BSH_CzcB"/>
    <property type="match status" value="1"/>
</dbReference>
<evidence type="ECO:0000313" key="9">
    <source>
        <dbReference type="Proteomes" id="UP001589867"/>
    </source>
</evidence>
<evidence type="ECO:0000259" key="5">
    <source>
        <dbReference type="Pfam" id="PF25954"/>
    </source>
</evidence>
<dbReference type="SUPFAM" id="SSF111369">
    <property type="entry name" value="HlyD-like secretion proteins"/>
    <property type="match status" value="1"/>
</dbReference>
<dbReference type="PANTHER" id="PTHR32347">
    <property type="entry name" value="EFFLUX SYSTEM COMPONENT YKNX-RELATED"/>
    <property type="match status" value="1"/>
</dbReference>
<sequence length="382" mass="37642">MLRSLPRLRLSPAVLVNAVLALAVAGAATWAYTSFASAEAAESGTGSTRTLPVAQGTVTATVTASGTVRSASTASASFGTSGTVTEIRVQVGDKVSKGQVLATVDDKAARRQLDAAEANLDAAEDALDRAEEAGSDTSEAEAQVSQAEREVEEAEDGVAGTTLKAPMAGTVTAVNGSVGGAASGGSTGGSSESGSGFIEIADLGRLEVSASVGEADATRLKAGQTGAVTWNALPGTEVVAKLAAIDPNATSQNNVVTYGVTFSLDELPEGVRAGQSVSVSVTVGQVDNVVYVNPAALTSVGGRHMVTVVEGGQRVTRPVEIGLEGDSATEITSGLTVGEQVVINMPTTSTNQGGLPGGGFPGGGFQGGGGPPGGGARLGGGR</sequence>
<comment type="caution">
    <text evidence="8">The sequence shown here is derived from an EMBL/GenBank/DDBJ whole genome shotgun (WGS) entry which is preliminary data.</text>
</comment>
<evidence type="ECO:0000256" key="4">
    <source>
        <dbReference type="SAM" id="MobiDB-lite"/>
    </source>
</evidence>
<dbReference type="PANTHER" id="PTHR32347:SF23">
    <property type="entry name" value="BLL5650 PROTEIN"/>
    <property type="match status" value="1"/>
</dbReference>
<dbReference type="NCBIfam" id="TIGR01730">
    <property type="entry name" value="RND_mfp"/>
    <property type="match status" value="1"/>
</dbReference>
<gene>
    <name evidence="8" type="ORF">ACFFIA_04325</name>
</gene>
<dbReference type="InterPro" id="IPR058792">
    <property type="entry name" value="Beta-barrel_RND_2"/>
</dbReference>
<protein>
    <submittedName>
        <fullName evidence="8">Efflux RND transporter periplasmic adaptor subunit</fullName>
    </submittedName>
</protein>
<comment type="subcellular location">
    <subcellularLocation>
        <location evidence="1">Cell envelope</location>
    </subcellularLocation>
</comment>
<feature type="compositionally biased region" description="Gly residues" evidence="4">
    <location>
        <begin position="354"/>
        <end position="382"/>
    </location>
</feature>
<dbReference type="Pfam" id="PF25967">
    <property type="entry name" value="RND-MFP_C"/>
    <property type="match status" value="1"/>
</dbReference>
<feature type="domain" description="CusB-like beta-barrel" evidence="5">
    <location>
        <begin position="208"/>
        <end position="281"/>
    </location>
</feature>
<evidence type="ECO:0000313" key="8">
    <source>
        <dbReference type="EMBL" id="MFC0526880.1"/>
    </source>
</evidence>
<dbReference type="RefSeq" id="WP_377245552.1">
    <property type="nucleotide sequence ID" value="NZ_JBHLUH010000004.1"/>
</dbReference>
<feature type="region of interest" description="Disordered" evidence="4">
    <location>
        <begin position="126"/>
        <end position="164"/>
    </location>
</feature>
<evidence type="ECO:0000256" key="3">
    <source>
        <dbReference type="ARBA" id="ARBA00023054"/>
    </source>
</evidence>
<feature type="region of interest" description="Disordered" evidence="4">
    <location>
        <begin position="349"/>
        <end position="382"/>
    </location>
</feature>
<dbReference type="InterPro" id="IPR058647">
    <property type="entry name" value="BSH_CzcB-like"/>
</dbReference>
<dbReference type="Gene3D" id="2.40.420.20">
    <property type="match status" value="1"/>
</dbReference>
<dbReference type="InterPro" id="IPR006143">
    <property type="entry name" value="RND_pump_MFP"/>
</dbReference>
<evidence type="ECO:0000259" key="7">
    <source>
        <dbReference type="Pfam" id="PF25973"/>
    </source>
</evidence>
<evidence type="ECO:0000259" key="6">
    <source>
        <dbReference type="Pfam" id="PF25967"/>
    </source>
</evidence>
<dbReference type="Proteomes" id="UP001589867">
    <property type="component" value="Unassembled WGS sequence"/>
</dbReference>
<dbReference type="Gene3D" id="2.40.30.170">
    <property type="match status" value="1"/>
</dbReference>
<evidence type="ECO:0000256" key="1">
    <source>
        <dbReference type="ARBA" id="ARBA00004196"/>
    </source>
</evidence>
<keyword evidence="3" id="KW-0175">Coiled coil</keyword>
<dbReference type="Pfam" id="PF25954">
    <property type="entry name" value="Beta-barrel_RND_2"/>
    <property type="match status" value="1"/>
</dbReference>
<feature type="domain" description="CzcB-like barrel-sandwich hybrid" evidence="7">
    <location>
        <begin position="80"/>
        <end position="180"/>
    </location>
</feature>
<feature type="domain" description="Multidrug resistance protein MdtA-like C-terminal permuted SH3" evidence="6">
    <location>
        <begin position="289"/>
        <end position="344"/>
    </location>
</feature>
<dbReference type="EMBL" id="JBHLUH010000004">
    <property type="protein sequence ID" value="MFC0526880.1"/>
    <property type="molecule type" value="Genomic_DNA"/>
</dbReference>
<reference evidence="8 9" key="1">
    <citation type="submission" date="2024-09" db="EMBL/GenBank/DDBJ databases">
        <authorList>
            <person name="Sun Q."/>
            <person name="Mori K."/>
        </authorList>
    </citation>
    <scope>NUCLEOTIDE SEQUENCE [LARGE SCALE GENOMIC DNA]</scope>
    <source>
        <strain evidence="8 9">TBRC 3947</strain>
    </source>
</reference>